<sequence>MYRVCICCKSPSTFAGTSVKGRERELDSNIKSTKHTIDIHINQLIPESLTKKDLIVNSFSYVQSLHLLQVSKYFCRDFSEGKGKRTRL</sequence>
<keyword evidence="2" id="KW-1185">Reference proteome</keyword>
<reference evidence="1 2" key="1">
    <citation type="journal article" date="2019" name="G3 (Bethesda)">
        <title>Sequencing of a Wild Apple (Malus baccata) Genome Unravels the Differences Between Cultivated and Wild Apple Species Regarding Disease Resistance and Cold Tolerance.</title>
        <authorList>
            <person name="Chen X."/>
        </authorList>
    </citation>
    <scope>NUCLEOTIDE SEQUENCE [LARGE SCALE GENOMIC DNA]</scope>
    <source>
        <strain evidence="2">cv. Shandingzi</strain>
        <tissue evidence="1">Leaves</tissue>
    </source>
</reference>
<proteinExistence type="predicted"/>
<name>A0A540KGF9_MALBA</name>
<dbReference type="AlphaFoldDB" id="A0A540KGF9"/>
<organism evidence="1 2">
    <name type="scientific">Malus baccata</name>
    <name type="common">Siberian crab apple</name>
    <name type="synonym">Pyrus baccata</name>
    <dbReference type="NCBI Taxonomy" id="106549"/>
    <lineage>
        <taxon>Eukaryota</taxon>
        <taxon>Viridiplantae</taxon>
        <taxon>Streptophyta</taxon>
        <taxon>Embryophyta</taxon>
        <taxon>Tracheophyta</taxon>
        <taxon>Spermatophyta</taxon>
        <taxon>Magnoliopsida</taxon>
        <taxon>eudicotyledons</taxon>
        <taxon>Gunneridae</taxon>
        <taxon>Pentapetalae</taxon>
        <taxon>rosids</taxon>
        <taxon>fabids</taxon>
        <taxon>Rosales</taxon>
        <taxon>Rosaceae</taxon>
        <taxon>Amygdaloideae</taxon>
        <taxon>Maleae</taxon>
        <taxon>Malus</taxon>
    </lineage>
</organism>
<dbReference type="Proteomes" id="UP000315295">
    <property type="component" value="Unassembled WGS sequence"/>
</dbReference>
<evidence type="ECO:0000313" key="1">
    <source>
        <dbReference type="EMBL" id="TQD73303.1"/>
    </source>
</evidence>
<gene>
    <name evidence="1" type="ORF">C1H46_041162</name>
</gene>
<protein>
    <submittedName>
        <fullName evidence="1">Uncharacterized protein</fullName>
    </submittedName>
</protein>
<comment type="caution">
    <text evidence="1">The sequence shown here is derived from an EMBL/GenBank/DDBJ whole genome shotgun (WGS) entry which is preliminary data.</text>
</comment>
<accession>A0A540KGF9</accession>
<evidence type="ECO:0000313" key="2">
    <source>
        <dbReference type="Proteomes" id="UP000315295"/>
    </source>
</evidence>
<dbReference type="EMBL" id="VIEB01001307">
    <property type="protein sequence ID" value="TQD73303.1"/>
    <property type="molecule type" value="Genomic_DNA"/>
</dbReference>